<dbReference type="AlphaFoldDB" id="A0A7U7GC60"/>
<feature type="domain" description="MobA/MobL protein" evidence="4">
    <location>
        <begin position="23"/>
        <end position="213"/>
    </location>
</feature>
<dbReference type="RefSeq" id="WP_051497720.1">
    <property type="nucleotide sequence ID" value="NZ_CBTK010000160.1"/>
</dbReference>
<organism evidence="5 6">
    <name type="scientific">Candidatus Contendobacter odensis Run_B_J11</name>
    <dbReference type="NCBI Taxonomy" id="1400861"/>
    <lineage>
        <taxon>Bacteria</taxon>
        <taxon>Pseudomonadati</taxon>
        <taxon>Pseudomonadota</taxon>
        <taxon>Gammaproteobacteria</taxon>
        <taxon>Candidatus Competibacteraceae</taxon>
        <taxon>Candidatus Contendibacter</taxon>
    </lineage>
</organism>
<evidence type="ECO:0000256" key="1">
    <source>
        <dbReference type="ARBA" id="ARBA00010873"/>
    </source>
</evidence>
<evidence type="ECO:0000256" key="3">
    <source>
        <dbReference type="SAM" id="MobiDB-lite"/>
    </source>
</evidence>
<evidence type="ECO:0000256" key="2">
    <source>
        <dbReference type="ARBA" id="ARBA00022971"/>
    </source>
</evidence>
<keyword evidence="2" id="KW-0184">Conjugation</keyword>
<name>A0A7U7GC60_9GAMM</name>
<dbReference type="Proteomes" id="UP000019184">
    <property type="component" value="Unassembled WGS sequence"/>
</dbReference>
<evidence type="ECO:0000259" key="4">
    <source>
        <dbReference type="Pfam" id="PF03389"/>
    </source>
</evidence>
<comment type="caution">
    <text evidence="5">The sequence shown here is derived from an EMBL/GenBank/DDBJ whole genome shotgun (WGS) entry which is preliminary data.</text>
</comment>
<keyword evidence="6" id="KW-1185">Reference proteome</keyword>
<proteinExistence type="inferred from homology"/>
<sequence length="231" mass="26254">MASYHCSVKVGGKGKASGHAAYIAREGYYADRTGYEDLEATGYGNLPAWAEDEPALFWSAADRYERANGATYREIEIALPRELNPAQREELVLDFIRQEIGTRHAHQWAIHNPGAALAGGEQPHAHLMYSERTVDGIDRDPDQYFKRYNARHPDLGGCRKDSAGTEERLLETRQRWAEVQNAHLQQHGHAAWVDHRSLAAQGIDREPEQHLGGRRVRQLEPEQREALLERR</sequence>
<feature type="region of interest" description="Disordered" evidence="3">
    <location>
        <begin position="207"/>
        <end position="231"/>
    </location>
</feature>
<evidence type="ECO:0000313" key="5">
    <source>
        <dbReference type="EMBL" id="CDH45447.1"/>
    </source>
</evidence>
<dbReference type="Gene3D" id="3.30.930.30">
    <property type="match status" value="1"/>
</dbReference>
<evidence type="ECO:0000313" key="6">
    <source>
        <dbReference type="Proteomes" id="UP000019184"/>
    </source>
</evidence>
<gene>
    <name evidence="5" type="ORF">BN874_2420008</name>
</gene>
<dbReference type="InterPro" id="IPR005053">
    <property type="entry name" value="MobA_MobL"/>
</dbReference>
<protein>
    <submittedName>
        <fullName evidence="5">43 kDa relaxation protein</fullName>
    </submittedName>
</protein>
<reference evidence="5 6" key="1">
    <citation type="journal article" date="2014" name="ISME J.">
        <title>Candidatus Competibacter-lineage genomes retrieved from metagenomes reveal functional metabolic diversity.</title>
        <authorList>
            <person name="McIlroy S.J."/>
            <person name="Albertsen M."/>
            <person name="Andresen E.K."/>
            <person name="Saunders A.M."/>
            <person name="Kristiansen R."/>
            <person name="Stokholm-Bjerregaard M."/>
            <person name="Nielsen K.L."/>
            <person name="Nielsen P.H."/>
        </authorList>
    </citation>
    <scope>NUCLEOTIDE SEQUENCE [LARGE SCALE GENOMIC DNA]</scope>
    <source>
        <strain evidence="5 6">Run_B_J11</strain>
    </source>
</reference>
<accession>A0A7U7GC60</accession>
<dbReference type="OrthoDB" id="1634048at2"/>
<dbReference type="EMBL" id="CBTK010000160">
    <property type="protein sequence ID" value="CDH45447.1"/>
    <property type="molecule type" value="Genomic_DNA"/>
</dbReference>
<comment type="similarity">
    <text evidence="1">Belongs to the MobA/MobL family.</text>
</comment>
<dbReference type="Pfam" id="PF03389">
    <property type="entry name" value="MobA_MobL"/>
    <property type="match status" value="1"/>
</dbReference>